<dbReference type="Proteomes" id="UP000053789">
    <property type="component" value="Unassembled WGS sequence"/>
</dbReference>
<organism evidence="3 4">
    <name type="scientific">Cladophialophora bantiana (strain ATCC 10958 / CBS 173.52 / CDC B-1940 / NIH 8579)</name>
    <name type="common">Xylohypha bantiana</name>
    <dbReference type="NCBI Taxonomy" id="1442370"/>
    <lineage>
        <taxon>Eukaryota</taxon>
        <taxon>Fungi</taxon>
        <taxon>Dikarya</taxon>
        <taxon>Ascomycota</taxon>
        <taxon>Pezizomycotina</taxon>
        <taxon>Eurotiomycetes</taxon>
        <taxon>Chaetothyriomycetidae</taxon>
        <taxon>Chaetothyriales</taxon>
        <taxon>Herpotrichiellaceae</taxon>
        <taxon>Cladophialophora</taxon>
    </lineage>
</organism>
<feature type="domain" description="Clr5" evidence="2">
    <location>
        <begin position="94"/>
        <end position="131"/>
    </location>
</feature>
<dbReference type="OrthoDB" id="4159530at2759"/>
<dbReference type="InterPro" id="IPR025676">
    <property type="entry name" value="Clr5_dom"/>
</dbReference>
<sequence>MDVYKLPSPTASDWYHQAENGPSHSQDDVLMYIDSGISEDVFRATDAHPATPSTEPLDSAIDRQHPLDDVVPSSYQLQTPLPLSVRLRRPALPPTVWEHFKTIIQDLYLHRQLSLEEVRKNMKQQHGFDAT</sequence>
<evidence type="ECO:0000313" key="4">
    <source>
        <dbReference type="Proteomes" id="UP000053789"/>
    </source>
</evidence>
<reference evidence="3" key="1">
    <citation type="submission" date="2015-01" db="EMBL/GenBank/DDBJ databases">
        <title>The Genome Sequence of Cladophialophora bantiana CBS 173.52.</title>
        <authorList>
            <consortium name="The Broad Institute Genomics Platform"/>
            <person name="Cuomo C."/>
            <person name="de Hoog S."/>
            <person name="Gorbushina A."/>
            <person name="Stielow B."/>
            <person name="Teixiera M."/>
            <person name="Abouelleil A."/>
            <person name="Chapman S.B."/>
            <person name="Priest M."/>
            <person name="Young S.K."/>
            <person name="Wortman J."/>
            <person name="Nusbaum C."/>
            <person name="Birren B."/>
        </authorList>
    </citation>
    <scope>NUCLEOTIDE SEQUENCE [LARGE SCALE GENOMIC DNA]</scope>
    <source>
        <strain evidence="3">CBS 173.52</strain>
    </source>
</reference>
<dbReference type="AlphaFoldDB" id="A0A0D2G014"/>
<dbReference type="RefSeq" id="XP_016618716.1">
    <property type="nucleotide sequence ID" value="XM_016764766.1"/>
</dbReference>
<evidence type="ECO:0000313" key="3">
    <source>
        <dbReference type="EMBL" id="KIW92047.1"/>
    </source>
</evidence>
<name>A0A0D2G014_CLAB1</name>
<dbReference type="Pfam" id="PF14420">
    <property type="entry name" value="Clr5"/>
    <property type="match status" value="1"/>
</dbReference>
<dbReference type="GeneID" id="27699957"/>
<evidence type="ECO:0000259" key="2">
    <source>
        <dbReference type="Pfam" id="PF14420"/>
    </source>
</evidence>
<keyword evidence="4" id="KW-1185">Reference proteome</keyword>
<dbReference type="HOGENOM" id="CLU_1927359_0_0_1"/>
<evidence type="ECO:0000256" key="1">
    <source>
        <dbReference type="SAM" id="MobiDB-lite"/>
    </source>
</evidence>
<feature type="region of interest" description="Disordered" evidence="1">
    <location>
        <begin position="1"/>
        <end position="27"/>
    </location>
</feature>
<dbReference type="EMBL" id="KN846989">
    <property type="protein sequence ID" value="KIW92047.1"/>
    <property type="molecule type" value="Genomic_DNA"/>
</dbReference>
<accession>A0A0D2G014</accession>
<protein>
    <recommendedName>
        <fullName evidence="2">Clr5 domain-containing protein</fullName>
    </recommendedName>
</protein>
<gene>
    <name evidence="3" type="ORF">Z519_07029</name>
</gene>
<proteinExistence type="predicted"/>